<dbReference type="PANTHER" id="PTHR22751:SF63">
    <property type="entry name" value="G-PROTEIN COUPLED RECEPTORS FAMILY 1 PROFILE DOMAIN-CONTAINING PROTEIN"/>
    <property type="match status" value="1"/>
</dbReference>
<dbReference type="Pfam" id="PF10324">
    <property type="entry name" value="7TM_GPCR_Srw"/>
    <property type="match status" value="1"/>
</dbReference>
<dbReference type="eggNOG" id="ENOG502TGT7">
    <property type="taxonomic scope" value="Eukaryota"/>
</dbReference>
<reference evidence="7 8" key="2">
    <citation type="journal article" date="2011" name="PLoS Genet.">
        <title>Caenorhabditis briggsae recombinant inbred line genotypes reveal inter-strain incompatibility and the evolution of recombination.</title>
        <authorList>
            <person name="Ross J.A."/>
            <person name="Koboldt D.C."/>
            <person name="Staisch J.E."/>
            <person name="Chamberlin H.M."/>
            <person name="Gupta B.P."/>
            <person name="Miller R.D."/>
            <person name="Baird S.E."/>
            <person name="Haag E.S."/>
        </authorList>
    </citation>
    <scope>NUCLEOTIDE SEQUENCE [LARGE SCALE GENOMIC DNA]</scope>
    <source>
        <strain evidence="7 8">AF16</strain>
    </source>
</reference>
<evidence type="ECO:0000256" key="4">
    <source>
        <dbReference type="ARBA" id="ARBA00023136"/>
    </source>
</evidence>
<dbReference type="AlphaFoldDB" id="A8X2G3"/>
<organism evidence="7 8">
    <name type="scientific">Caenorhabditis briggsae</name>
    <dbReference type="NCBI Taxonomy" id="6238"/>
    <lineage>
        <taxon>Eukaryota</taxon>
        <taxon>Metazoa</taxon>
        <taxon>Ecdysozoa</taxon>
        <taxon>Nematoda</taxon>
        <taxon>Chromadorea</taxon>
        <taxon>Rhabditida</taxon>
        <taxon>Rhabditina</taxon>
        <taxon>Rhabditomorpha</taxon>
        <taxon>Rhabditoidea</taxon>
        <taxon>Rhabditidae</taxon>
        <taxon>Peloderinae</taxon>
        <taxon>Caenorhabditis</taxon>
    </lineage>
</organism>
<name>A8X2G3_CAEBR</name>
<dbReference type="Proteomes" id="UP000008549">
    <property type="component" value="Unassembled WGS sequence"/>
</dbReference>
<evidence type="ECO:0000256" key="3">
    <source>
        <dbReference type="ARBA" id="ARBA00022989"/>
    </source>
</evidence>
<dbReference type="Gene3D" id="1.20.1070.10">
    <property type="entry name" value="Rhodopsin 7-helix transmembrane proteins"/>
    <property type="match status" value="2"/>
</dbReference>
<dbReference type="SUPFAM" id="SSF81321">
    <property type="entry name" value="Family A G protein-coupled receptor-like"/>
    <property type="match status" value="1"/>
</dbReference>
<gene>
    <name evidence="7 9" type="ORF">CBG06531</name>
    <name evidence="7" type="ORF">CBG_06531</name>
</gene>
<evidence type="ECO:0000313" key="7">
    <source>
        <dbReference type="EMBL" id="CAP26823.2"/>
    </source>
</evidence>
<accession>A8X2G3</accession>
<feature type="transmembrane region" description="Helical" evidence="5">
    <location>
        <begin position="152"/>
        <end position="172"/>
    </location>
</feature>
<keyword evidence="3 5" id="KW-1133">Transmembrane helix</keyword>
<feature type="transmembrane region" description="Helical" evidence="5">
    <location>
        <begin position="220"/>
        <end position="246"/>
    </location>
</feature>
<evidence type="ECO:0000313" key="8">
    <source>
        <dbReference type="Proteomes" id="UP000008549"/>
    </source>
</evidence>
<proteinExistence type="predicted"/>
<comment type="subcellular location">
    <subcellularLocation>
        <location evidence="1">Membrane</location>
    </subcellularLocation>
</comment>
<reference evidence="7 8" key="1">
    <citation type="journal article" date="2003" name="PLoS Biol.">
        <title>The genome sequence of Caenorhabditis briggsae: a platform for comparative genomics.</title>
        <authorList>
            <person name="Stein L.D."/>
            <person name="Bao Z."/>
            <person name="Blasiar D."/>
            <person name="Blumenthal T."/>
            <person name="Brent M.R."/>
            <person name="Chen N."/>
            <person name="Chinwalla A."/>
            <person name="Clarke L."/>
            <person name="Clee C."/>
            <person name="Coghlan A."/>
            <person name="Coulson A."/>
            <person name="D'Eustachio P."/>
            <person name="Fitch D.H."/>
            <person name="Fulton L.A."/>
            <person name="Fulton R.E."/>
            <person name="Griffiths-Jones S."/>
            <person name="Harris T.W."/>
            <person name="Hillier L.W."/>
            <person name="Kamath R."/>
            <person name="Kuwabara P.E."/>
            <person name="Mardis E.R."/>
            <person name="Marra M.A."/>
            <person name="Miner T.L."/>
            <person name="Minx P."/>
            <person name="Mullikin J.C."/>
            <person name="Plumb R.W."/>
            <person name="Rogers J."/>
            <person name="Schein J.E."/>
            <person name="Sohrmann M."/>
            <person name="Spieth J."/>
            <person name="Stajich J.E."/>
            <person name="Wei C."/>
            <person name="Willey D."/>
            <person name="Wilson R.K."/>
            <person name="Durbin R."/>
            <person name="Waterston R.H."/>
        </authorList>
    </citation>
    <scope>NUCLEOTIDE SEQUENCE [LARGE SCALE GENOMIC DNA]</scope>
    <source>
        <strain evidence="7 8">AF16</strain>
    </source>
</reference>
<sequence>MISIISIPGGKFLPEYAKKYDEEHFQYIVSHSLWLEFLFSNIGALLNIIHLIVLIRKSLRKTSINIPLIGIAICDFVCMVVIARNGYLIFSLMNECTPPRSSSKLGLDWFLTSVHNALRRCSAWLGTLLTVIRYFMISNISTRTTHFSTPKFGFQTTTFTFFISFIFTLLFYSKKDIQEVNTWYPGPRCQMENISYPVFKQKINQFSDFNNPNKNRTTILTIYISLLFFLSEFPVGIIRICNAIWMDDYRYKEFSRNIVFLCDAMFSINASMHCLLIFTMSSQYREAFWGVINCFKKNTRHIAPATSTRQ</sequence>
<feature type="transmembrane region" description="Helical" evidence="5">
    <location>
        <begin position="66"/>
        <end position="90"/>
    </location>
</feature>
<evidence type="ECO:0000256" key="2">
    <source>
        <dbReference type="ARBA" id="ARBA00022692"/>
    </source>
</evidence>
<dbReference type="GO" id="GO:0008528">
    <property type="term" value="F:G protein-coupled peptide receptor activity"/>
    <property type="evidence" value="ECO:0007669"/>
    <property type="project" value="InterPro"/>
</dbReference>
<dbReference type="HOGENOM" id="CLU_043715_0_1_1"/>
<evidence type="ECO:0000259" key="6">
    <source>
        <dbReference type="PROSITE" id="PS50262"/>
    </source>
</evidence>
<feature type="transmembrane region" description="Helical" evidence="5">
    <location>
        <begin position="258"/>
        <end position="278"/>
    </location>
</feature>
<dbReference type="InParanoid" id="A8X2G3"/>
<dbReference type="EMBL" id="HE601320">
    <property type="protein sequence ID" value="CAP26823.2"/>
    <property type="molecule type" value="Genomic_DNA"/>
</dbReference>
<feature type="transmembrane region" description="Helical" evidence="5">
    <location>
        <begin position="33"/>
        <end position="54"/>
    </location>
</feature>
<dbReference type="WormBase" id="CBG06531">
    <property type="protein sequence ID" value="CBP34112"/>
    <property type="gene ID" value="WBGene00028793"/>
</dbReference>
<dbReference type="InterPro" id="IPR019427">
    <property type="entry name" value="7TM_GPCR_serpentine_rcpt_Srw"/>
</dbReference>
<dbReference type="PROSITE" id="PS50262">
    <property type="entry name" value="G_PROTEIN_RECEP_F1_2"/>
    <property type="match status" value="1"/>
</dbReference>
<feature type="domain" description="G-protein coupled receptors family 1 profile" evidence="6">
    <location>
        <begin position="46"/>
        <end position="241"/>
    </location>
</feature>
<keyword evidence="8" id="KW-1185">Reference proteome</keyword>
<dbReference type="KEGG" id="cbr:CBG_06531"/>
<evidence type="ECO:0000256" key="1">
    <source>
        <dbReference type="ARBA" id="ARBA00004370"/>
    </source>
</evidence>
<evidence type="ECO:0000256" key="5">
    <source>
        <dbReference type="SAM" id="Phobius"/>
    </source>
</evidence>
<keyword evidence="2 5" id="KW-0812">Transmembrane</keyword>
<dbReference type="PANTHER" id="PTHR22751">
    <property type="entry name" value="G-PROTEIN COUPLED RECEPTOR-RELATED"/>
    <property type="match status" value="1"/>
</dbReference>
<dbReference type="GeneID" id="8589458"/>
<keyword evidence="4 5" id="KW-0472">Membrane</keyword>
<dbReference type="InterPro" id="IPR017452">
    <property type="entry name" value="GPCR_Rhodpsn_7TM"/>
</dbReference>
<protein>
    <submittedName>
        <fullName evidence="7">Protein CBG06531</fullName>
    </submittedName>
</protein>
<evidence type="ECO:0000313" key="9">
    <source>
        <dbReference type="WormBase" id="CBG06531"/>
    </source>
</evidence>
<dbReference type="RefSeq" id="XP_002647459.2">
    <property type="nucleotide sequence ID" value="XM_002647413.2"/>
</dbReference>
<dbReference type="CTD" id="8589458"/>
<dbReference type="GO" id="GO:0016020">
    <property type="term" value="C:membrane"/>
    <property type="evidence" value="ECO:0007669"/>
    <property type="project" value="UniProtKB-SubCell"/>
</dbReference>